<reference evidence="1 2" key="1">
    <citation type="journal article" date="2010" name="Nat. Biotechnol.">
        <title>Genome sequence of the model mushroom Schizophyllum commune.</title>
        <authorList>
            <person name="Ohm R.A."/>
            <person name="de Jong J.F."/>
            <person name="Lugones L.G."/>
            <person name="Aerts A."/>
            <person name="Kothe E."/>
            <person name="Stajich J.E."/>
            <person name="de Vries R.P."/>
            <person name="Record E."/>
            <person name="Levasseur A."/>
            <person name="Baker S.E."/>
            <person name="Bartholomew K.A."/>
            <person name="Coutinho P.M."/>
            <person name="Erdmann S."/>
            <person name="Fowler T.J."/>
            <person name="Gathman A.C."/>
            <person name="Lombard V."/>
            <person name="Henrissat B."/>
            <person name="Knabe N."/>
            <person name="Kuees U."/>
            <person name="Lilly W.W."/>
            <person name="Lindquist E."/>
            <person name="Lucas S."/>
            <person name="Magnuson J.K."/>
            <person name="Piumi F."/>
            <person name="Raudaskoski M."/>
            <person name="Salamov A."/>
            <person name="Schmutz J."/>
            <person name="Schwarze F.W.M.R."/>
            <person name="vanKuyk P.A."/>
            <person name="Horton J.S."/>
            <person name="Grigoriev I.V."/>
            <person name="Woesten H.A.B."/>
        </authorList>
    </citation>
    <scope>NUCLEOTIDE SEQUENCE [LARGE SCALE GENOMIC DNA]</scope>
    <source>
        <strain evidence="2">H4-8 / FGSC 9210</strain>
    </source>
</reference>
<name>D8PYM2_SCHCM</name>
<organism evidence="2">
    <name type="scientific">Schizophyllum commune (strain H4-8 / FGSC 9210)</name>
    <name type="common">Split gill fungus</name>
    <dbReference type="NCBI Taxonomy" id="578458"/>
    <lineage>
        <taxon>Eukaryota</taxon>
        <taxon>Fungi</taxon>
        <taxon>Dikarya</taxon>
        <taxon>Basidiomycota</taxon>
        <taxon>Agaricomycotina</taxon>
        <taxon>Agaricomycetes</taxon>
        <taxon>Agaricomycetidae</taxon>
        <taxon>Agaricales</taxon>
        <taxon>Schizophyllaceae</taxon>
        <taxon>Schizophyllum</taxon>
    </lineage>
</organism>
<accession>D8PYM2</accession>
<dbReference type="RefSeq" id="XP_003033618.1">
    <property type="nucleotide sequence ID" value="XM_003033572.1"/>
</dbReference>
<dbReference type="InParanoid" id="D8PYM2"/>
<feature type="non-terminal residue" evidence="1">
    <location>
        <position position="80"/>
    </location>
</feature>
<dbReference type="HOGENOM" id="CLU_2591148_0_0_1"/>
<dbReference type="EMBL" id="GL377304">
    <property type="protein sequence ID" value="EFI98715.1"/>
    <property type="molecule type" value="Genomic_DNA"/>
</dbReference>
<evidence type="ECO:0000313" key="1">
    <source>
        <dbReference type="EMBL" id="EFI98715.1"/>
    </source>
</evidence>
<protein>
    <submittedName>
        <fullName evidence="1">Uncharacterized protein</fullName>
    </submittedName>
</protein>
<sequence length="80" mass="9061">MENPKAQPFAEILVLSIDHHPLHTRGHHLYLFLDVGDIISETLWSGLPLPRSSSFSQLRLGILGMLWRNTGANIEPQIYT</sequence>
<dbReference type="AlphaFoldDB" id="D8PYM2"/>
<keyword evidence="2" id="KW-1185">Reference proteome</keyword>
<evidence type="ECO:0000313" key="2">
    <source>
        <dbReference type="Proteomes" id="UP000007431"/>
    </source>
</evidence>
<dbReference type="KEGG" id="scm:SCHCO_01170256"/>
<dbReference type="GeneID" id="9585236"/>
<proteinExistence type="predicted"/>
<gene>
    <name evidence="1" type="ORF">SCHCODRAFT_106429</name>
</gene>
<dbReference type="VEuPathDB" id="FungiDB:SCHCODRAFT_01170256"/>
<dbReference type="Proteomes" id="UP000007431">
    <property type="component" value="Unassembled WGS sequence"/>
</dbReference>